<dbReference type="KEGG" id="oyw:OdinLCB4_007145"/>
<reference evidence="1" key="1">
    <citation type="journal article" date="2017" name="Nature">
        <title>Asgard archaea illuminate the origin of eukaryotic cellular complexity.</title>
        <authorList>
            <person name="Zaremba-Niedzwiedzka K."/>
            <person name="Caceres E.F."/>
            <person name="Saw J.H."/>
            <person name="Backstrom D."/>
            <person name="Juzokaite L."/>
            <person name="Vancaester E."/>
            <person name="Seitz K.W."/>
            <person name="Anantharaman K."/>
            <person name="Starnawski P."/>
            <person name="Kjeldsen K.U."/>
            <person name="Scott M.B."/>
            <person name="Nunoura T."/>
            <person name="Banfield J.F."/>
            <person name="Schramm A."/>
            <person name="Baker B.J."/>
            <person name="Spang A."/>
            <person name="Ettema T.J.G."/>
        </authorList>
    </citation>
    <scope>NUCLEOTIDE SEQUENCE</scope>
    <source>
        <strain evidence="1">LCB_4</strain>
    </source>
</reference>
<dbReference type="InterPro" id="IPR002763">
    <property type="entry name" value="DUF72"/>
</dbReference>
<dbReference type="AlphaFoldDB" id="A0AAF0IAT9"/>
<dbReference type="InterPro" id="IPR036520">
    <property type="entry name" value="UPF0759_sf"/>
</dbReference>
<dbReference type="Pfam" id="PF01904">
    <property type="entry name" value="DUF72"/>
    <property type="match status" value="1"/>
</dbReference>
<gene>
    <name evidence="1" type="ORF">OdinLCB4_007145</name>
</gene>
<evidence type="ECO:0000313" key="1">
    <source>
        <dbReference type="EMBL" id="WEU40238.1"/>
    </source>
</evidence>
<dbReference type="PANTHER" id="PTHR30348">
    <property type="entry name" value="UNCHARACTERIZED PROTEIN YECE"/>
    <property type="match status" value="1"/>
</dbReference>
<evidence type="ECO:0000313" key="2">
    <source>
        <dbReference type="Proteomes" id="UP000186851"/>
    </source>
</evidence>
<dbReference type="SUPFAM" id="SSF117396">
    <property type="entry name" value="TM1631-like"/>
    <property type="match status" value="1"/>
</dbReference>
<reference evidence="1" key="2">
    <citation type="journal article" date="2022" name="Nat. Microbiol.">
        <title>A closed Candidatus Odinarchaeum chromosome exposes Asgard archaeal viruses.</title>
        <authorList>
            <person name="Tamarit D."/>
            <person name="Caceres E.F."/>
            <person name="Krupovic M."/>
            <person name="Nijland R."/>
            <person name="Eme L."/>
            <person name="Robinson N.P."/>
            <person name="Ettema T.J.G."/>
        </authorList>
    </citation>
    <scope>NUCLEOTIDE SEQUENCE</scope>
    <source>
        <strain evidence="1">LCB_4</strain>
    </source>
</reference>
<dbReference type="Gene3D" id="3.20.20.410">
    <property type="entry name" value="Protein of unknown function UPF0759"/>
    <property type="match status" value="1"/>
</dbReference>
<sequence>MEVFVGTSGWAYPWNKGGLDWYIRESGFNAVELNMSFYRLPFENMIRSWSVKGGKLRWIIKVNRMITHVYKFGGDSLEFWQRFTEIFKPLDSLIDFYLFQLPPSITPASLNLVEEFFKNTGLTTRIALEARNVEWFSDEYLDWAERLGVVFVSVDSPKLPLNVYKVNDIVYVRMHGRSAWYKHYYSEDELREVASKIMDLNPRRVYVFFNNDQGMLENGRRMMQLLK</sequence>
<accession>A0AAF0IAT9</accession>
<dbReference type="PANTHER" id="PTHR30348:SF4">
    <property type="entry name" value="DUF72 DOMAIN-CONTAINING PROTEIN"/>
    <property type="match status" value="1"/>
</dbReference>
<protein>
    <submittedName>
        <fullName evidence="1">DUF72 domain-containing protein</fullName>
    </submittedName>
</protein>
<name>A0AAF0IAT9_ODILC</name>
<dbReference type="Proteomes" id="UP000186851">
    <property type="component" value="Chromosome"/>
</dbReference>
<dbReference type="EMBL" id="CP091871">
    <property type="protein sequence ID" value="WEU40238.1"/>
    <property type="molecule type" value="Genomic_DNA"/>
</dbReference>
<proteinExistence type="predicted"/>
<organism evidence="1 2">
    <name type="scientific">Odinarchaeota yellowstonii (strain LCB_4)</name>
    <dbReference type="NCBI Taxonomy" id="1841599"/>
    <lineage>
        <taxon>Archaea</taxon>
        <taxon>Promethearchaeati</taxon>
        <taxon>Candidatus Odinarchaeota</taxon>
        <taxon>Candidatus Odinarchaeia</taxon>
        <taxon>Candidatus Odinarchaeales</taxon>
        <taxon>Candidatus Odinarchaeaceae</taxon>
        <taxon>Candidatus Odinarchaeum</taxon>
    </lineage>
</organism>